<dbReference type="InterPro" id="IPR002525">
    <property type="entry name" value="Transp_IS110-like_N"/>
</dbReference>
<protein>
    <submittedName>
        <fullName evidence="3">IS110 family transposase</fullName>
    </submittedName>
</protein>
<dbReference type="EMBL" id="CP071250">
    <property type="protein sequence ID" value="UUF09594.1"/>
    <property type="molecule type" value="Genomic_DNA"/>
</dbReference>
<dbReference type="AlphaFoldDB" id="A0A9Q9CN10"/>
<accession>A0A9Q9CN10</accession>
<dbReference type="GO" id="GO:0004803">
    <property type="term" value="F:transposase activity"/>
    <property type="evidence" value="ECO:0007669"/>
    <property type="project" value="InterPro"/>
</dbReference>
<dbReference type="Proteomes" id="UP001058072">
    <property type="component" value="Chromosome"/>
</dbReference>
<reference evidence="3" key="1">
    <citation type="submission" date="2021-03" db="EMBL/GenBank/DDBJ databases">
        <title>Comparative Genomics and Metabolomics in the genus Turicibacter.</title>
        <authorList>
            <person name="Maki J."/>
            <person name="Looft T."/>
        </authorList>
    </citation>
    <scope>NUCLEOTIDE SEQUENCE</scope>
    <source>
        <strain evidence="3">ISU324</strain>
    </source>
</reference>
<name>A0A9Q9CN10_9FIRM</name>
<evidence type="ECO:0000259" key="2">
    <source>
        <dbReference type="Pfam" id="PF02371"/>
    </source>
</evidence>
<dbReference type="PANTHER" id="PTHR33055:SF3">
    <property type="entry name" value="PUTATIVE TRANSPOSASE FOR IS117-RELATED"/>
    <property type="match status" value="1"/>
</dbReference>
<gene>
    <name evidence="3" type="ORF">J0J70_06555</name>
</gene>
<feature type="domain" description="Transposase IS110-like N-terminal" evidence="1">
    <location>
        <begin position="4"/>
        <end position="161"/>
    </location>
</feature>
<proteinExistence type="predicted"/>
<dbReference type="NCBIfam" id="NF033542">
    <property type="entry name" value="transpos_IS110"/>
    <property type="match status" value="1"/>
</dbReference>
<evidence type="ECO:0000259" key="1">
    <source>
        <dbReference type="Pfam" id="PF01548"/>
    </source>
</evidence>
<dbReference type="GO" id="GO:0006313">
    <property type="term" value="P:DNA transposition"/>
    <property type="evidence" value="ECO:0007669"/>
    <property type="project" value="InterPro"/>
</dbReference>
<sequence length="396" mass="45533">MISIGIDVSKRKSTVAIINVMGEILQTPFDIEHSKHGLEKLWDLIKDYPKDQVKFIMEATGIYHLGLLNELQKQGYFVHVANPLLIKKYFDAEIRKGKTDRKDALKLSRYGTEKWWLLQEHSTTDQVYLDLQFLSREYNSFLAAKIKLKVQLSNLIERTFPGLEKILKGHYWALLLDFYELYPCASLVREMSEKKFSTKFIKLAAKKGHRKGAQIAQSIYQLAHECVTFEPNNQVAALSVKHCVTLLRSTEEATIDIITQMNELAKELPEYEVVKKMKGVGDKLAPRLIAEIGDVRRFKDSKSLIAYAGIDAPPYQSGQFEGTNRHISKRGSKSLRKCGYEVMMALKSSKPKEDNAVYEYMLKKEAEGKNKKLVKIAGLNKFLRMYYARVMEVYQN</sequence>
<dbReference type="GO" id="GO:0003677">
    <property type="term" value="F:DNA binding"/>
    <property type="evidence" value="ECO:0007669"/>
    <property type="project" value="InterPro"/>
</dbReference>
<dbReference type="Pfam" id="PF02371">
    <property type="entry name" value="Transposase_20"/>
    <property type="match status" value="1"/>
</dbReference>
<dbReference type="InterPro" id="IPR003346">
    <property type="entry name" value="Transposase_20"/>
</dbReference>
<evidence type="ECO:0000313" key="4">
    <source>
        <dbReference type="Proteomes" id="UP001058072"/>
    </source>
</evidence>
<organism evidence="3 4">
    <name type="scientific">Turicibacter bilis</name>
    <dbReference type="NCBI Taxonomy" id="2735723"/>
    <lineage>
        <taxon>Bacteria</taxon>
        <taxon>Bacillati</taxon>
        <taxon>Bacillota</taxon>
        <taxon>Erysipelotrichia</taxon>
        <taxon>Erysipelotrichales</taxon>
        <taxon>Turicibacteraceae</taxon>
        <taxon>Turicibacter</taxon>
    </lineage>
</organism>
<evidence type="ECO:0000313" key="3">
    <source>
        <dbReference type="EMBL" id="UUF09594.1"/>
    </source>
</evidence>
<dbReference type="Pfam" id="PF01548">
    <property type="entry name" value="DEDD_Tnp_IS110"/>
    <property type="match status" value="1"/>
</dbReference>
<dbReference type="PANTHER" id="PTHR33055">
    <property type="entry name" value="TRANSPOSASE FOR INSERTION SEQUENCE ELEMENT IS1111A"/>
    <property type="match status" value="1"/>
</dbReference>
<dbReference type="RefSeq" id="WP_256656475.1">
    <property type="nucleotide sequence ID" value="NZ_CP071250.1"/>
</dbReference>
<dbReference type="InterPro" id="IPR047650">
    <property type="entry name" value="Transpos_IS110"/>
</dbReference>
<feature type="domain" description="Transposase IS116/IS110/IS902 C-terminal" evidence="2">
    <location>
        <begin position="272"/>
        <end position="356"/>
    </location>
</feature>